<dbReference type="AlphaFoldDB" id="A0A9P4X6S4"/>
<evidence type="ECO:0000313" key="1">
    <source>
        <dbReference type="EMBL" id="KAF3063359.1"/>
    </source>
</evidence>
<gene>
    <name evidence="1" type="ORF">CFAM422_010002</name>
</gene>
<dbReference type="Proteomes" id="UP000801864">
    <property type="component" value="Unassembled WGS sequence"/>
</dbReference>
<evidence type="ECO:0000313" key="2">
    <source>
        <dbReference type="Proteomes" id="UP000801864"/>
    </source>
</evidence>
<name>A0A9P4X6S4_9HYPO</name>
<protein>
    <submittedName>
        <fullName evidence="1">Uncharacterized protein</fullName>
    </submittedName>
</protein>
<dbReference type="EMBL" id="QLNT01000019">
    <property type="protein sequence ID" value="KAF3063359.1"/>
    <property type="molecule type" value="Genomic_DNA"/>
</dbReference>
<organism evidence="1 2">
    <name type="scientific">Trichoderma lentiforme</name>
    <dbReference type="NCBI Taxonomy" id="1567552"/>
    <lineage>
        <taxon>Eukaryota</taxon>
        <taxon>Fungi</taxon>
        <taxon>Dikarya</taxon>
        <taxon>Ascomycota</taxon>
        <taxon>Pezizomycotina</taxon>
        <taxon>Sordariomycetes</taxon>
        <taxon>Hypocreomycetidae</taxon>
        <taxon>Hypocreales</taxon>
        <taxon>Hypocreaceae</taxon>
        <taxon>Trichoderma</taxon>
    </lineage>
</organism>
<proteinExistence type="predicted"/>
<accession>A0A9P4X6S4</accession>
<comment type="caution">
    <text evidence="1">The sequence shown here is derived from an EMBL/GenBank/DDBJ whole genome shotgun (WGS) entry which is preliminary data.</text>
</comment>
<keyword evidence="2" id="KW-1185">Reference proteome</keyword>
<sequence length="202" mass="21534">MPVASEKIWSTEYLRSKLGGATWPSQANGNCQTSFSHARFSVQVGHEMVPALGRCGTQVHPQRRKLPPSKPTDKFPNYCKWTAGPPLSFQVPSTVGVFAVLDWAGASVSCPFWLAATASTDWLSRPDKITQVPSGNQASGLLCALLPKLAKAACAIIILAPGSNSKQFSPSTCYTGHCHGLPGTCGAVLSYAVLYSVPSRQR</sequence>
<reference evidence="1 2" key="1">
    <citation type="submission" date="2018-06" db="EMBL/GenBank/DDBJ databases">
        <title>Genome analysis of cellulolytic fungus Trichoderma lentiforme CFAM-422.</title>
        <authorList>
            <person name="Steindorff A.S."/>
            <person name="Formighieri E.F."/>
            <person name="Midorikawa G.E.O."/>
            <person name="Tamietti M.S."/>
            <person name="Ramos E.Z."/>
            <person name="Silva A.S."/>
            <person name="Bon E.P.S."/>
            <person name="Mendes T.D."/>
            <person name="Damaso M.C.T."/>
            <person name="Favaro L.C.L."/>
        </authorList>
    </citation>
    <scope>NUCLEOTIDE SEQUENCE [LARGE SCALE GENOMIC DNA]</scope>
    <source>
        <strain evidence="1 2">CFAM-422</strain>
    </source>
</reference>